<dbReference type="Proteomes" id="UP000824533">
    <property type="component" value="Linkage Group LG05"/>
</dbReference>
<comment type="caution">
    <text evidence="1">The sequence shown here is derived from an EMBL/GenBank/DDBJ whole genome shotgun (WGS) entry which is preliminary data.</text>
</comment>
<evidence type="ECO:0000313" key="1">
    <source>
        <dbReference type="EMBL" id="KAJ0181217.1"/>
    </source>
</evidence>
<evidence type="ECO:0000313" key="2">
    <source>
        <dbReference type="Proteomes" id="UP000824533"/>
    </source>
</evidence>
<reference evidence="1 2" key="1">
    <citation type="journal article" date="2021" name="Front. Genet.">
        <title>Chromosome-Level Genome Assembly Reveals Significant Gene Expansion in the Toll and IMD Signaling Pathways of Dendrolimus kikuchii.</title>
        <authorList>
            <person name="Zhou J."/>
            <person name="Wu P."/>
            <person name="Xiong Z."/>
            <person name="Liu N."/>
            <person name="Zhao N."/>
            <person name="Ji M."/>
            <person name="Qiu Y."/>
            <person name="Yang B."/>
        </authorList>
    </citation>
    <scope>NUCLEOTIDE SEQUENCE [LARGE SCALE GENOMIC DNA]</scope>
    <source>
        <strain evidence="1">Ann1</strain>
    </source>
</reference>
<proteinExistence type="predicted"/>
<sequence>MLRLVSLIFLGSFPYLFSLTGDFVFDDSEAIVKNKDVTSRPWVQAFSNDFWGTNLTSNLSHKSYRPLTVITFRLNYVFSGGRLIASHFKITNLALHVACCVIVWRTFQCILGNETAYLLPKWRKDTAFLAALLFAVHPVHVEAVSGIVGRADILAAITFFTSIIFYSKAMTDQSLSYVYLFIVVILSAMSMLFKENGVTVLGFCIVYDIISHFRTNQQTQNEMSNEDSGKKHTNKKSDASILSKSQKSNSLFDSGIRIICLILSIVLLLYERWAVMEGTGPEFKITDNPASFSENFLTRFKTYNYVYFLNFLLLIWPQWLCYDWSMGCIPVLKEVDDYRIIFVIIMYIYGLLFIRALMDKQNKGSTKRLTFLALSLIVIPYIPAANIFYPVGFVIAERILYIPSAGYCLLIIIGFKKLCRKIRKLYQIIIIVLLLTTYALRSMQRSFDWQNEYKLFTQGLSVCPLNAKVHYNVAKVLDARHKTYLAIMEYKEAIRLYPEYYQAMNNLANLLKSQHQFREAENYLRTALIYKQEFPAAWMNLGIVLAATDQYEESEMAYKTALKYRRNYSDAYYNLGNLYLELNKTEDALNSWTRAIKQNSTHALAWTNLLAMLDNTGQIERAMKIVPKALSELHESGAINFAVANIFGKAQRYKEAEAHFLKAIKLLGKSAEAIHYANLGVLYHRWKKYNLAEEMYKKALKIDPKYHSAQKNLKRLELINKT</sequence>
<accession>A0ACC1DBH3</accession>
<organism evidence="1 2">
    <name type="scientific">Dendrolimus kikuchii</name>
    <dbReference type="NCBI Taxonomy" id="765133"/>
    <lineage>
        <taxon>Eukaryota</taxon>
        <taxon>Metazoa</taxon>
        <taxon>Ecdysozoa</taxon>
        <taxon>Arthropoda</taxon>
        <taxon>Hexapoda</taxon>
        <taxon>Insecta</taxon>
        <taxon>Pterygota</taxon>
        <taxon>Neoptera</taxon>
        <taxon>Endopterygota</taxon>
        <taxon>Lepidoptera</taxon>
        <taxon>Glossata</taxon>
        <taxon>Ditrysia</taxon>
        <taxon>Bombycoidea</taxon>
        <taxon>Lasiocampidae</taxon>
        <taxon>Dendrolimus</taxon>
    </lineage>
</organism>
<gene>
    <name evidence="1" type="ORF">K1T71_003302</name>
</gene>
<protein>
    <submittedName>
        <fullName evidence="1">Uncharacterized protein</fullName>
    </submittedName>
</protein>
<name>A0ACC1DBH3_9NEOP</name>
<keyword evidence="2" id="KW-1185">Reference proteome</keyword>
<dbReference type="EMBL" id="CM034391">
    <property type="protein sequence ID" value="KAJ0181217.1"/>
    <property type="molecule type" value="Genomic_DNA"/>
</dbReference>